<evidence type="ECO:0000313" key="1">
    <source>
        <dbReference type="EMBL" id="MBP1895302.1"/>
    </source>
</evidence>
<keyword evidence="2" id="KW-1185">Reference proteome</keyword>
<accession>A0ABS4FGB6</accession>
<dbReference type="EMBL" id="JAGGKI010000013">
    <property type="protein sequence ID" value="MBP1895302.1"/>
    <property type="molecule type" value="Genomic_DNA"/>
</dbReference>
<name>A0ABS4FGB6_9BACL</name>
<comment type="caution">
    <text evidence="1">The sequence shown here is derived from an EMBL/GenBank/DDBJ whole genome shotgun (WGS) entry which is preliminary data.</text>
</comment>
<evidence type="ECO:0000313" key="2">
    <source>
        <dbReference type="Proteomes" id="UP000706926"/>
    </source>
</evidence>
<sequence>MEFLLTAKPGSSERTEKPGGCHYIIIAYKQGFLDRIMTLTL</sequence>
<gene>
    <name evidence="1" type="ORF">J2Z18_004412</name>
</gene>
<dbReference type="Proteomes" id="UP000706926">
    <property type="component" value="Unassembled WGS sequence"/>
</dbReference>
<protein>
    <submittedName>
        <fullName evidence="1">Uncharacterized protein</fullName>
    </submittedName>
</protein>
<reference evidence="1 2" key="1">
    <citation type="submission" date="2021-03" db="EMBL/GenBank/DDBJ databases">
        <title>Genomic Encyclopedia of Type Strains, Phase IV (KMG-IV): sequencing the most valuable type-strain genomes for metagenomic binning, comparative biology and taxonomic classification.</title>
        <authorList>
            <person name="Goeker M."/>
        </authorList>
    </citation>
    <scope>NUCLEOTIDE SEQUENCE [LARGE SCALE GENOMIC DNA]</scope>
    <source>
        <strain evidence="1 2">DSM 15596</strain>
    </source>
</reference>
<proteinExistence type="predicted"/>
<organism evidence="1 2">
    <name type="scientific">Paenibacillus lactis</name>
    <dbReference type="NCBI Taxonomy" id="228574"/>
    <lineage>
        <taxon>Bacteria</taxon>
        <taxon>Bacillati</taxon>
        <taxon>Bacillota</taxon>
        <taxon>Bacilli</taxon>
        <taxon>Bacillales</taxon>
        <taxon>Paenibacillaceae</taxon>
        <taxon>Paenibacillus</taxon>
    </lineage>
</organism>